<dbReference type="AlphaFoldDB" id="A0A645ISE0"/>
<dbReference type="EMBL" id="VSSQ01113996">
    <property type="protein sequence ID" value="MPN50123.1"/>
    <property type="molecule type" value="Genomic_DNA"/>
</dbReference>
<feature type="domain" description="DUF4080" evidence="1">
    <location>
        <begin position="1"/>
        <end position="142"/>
    </location>
</feature>
<evidence type="ECO:0000313" key="2">
    <source>
        <dbReference type="EMBL" id="MPN50123.1"/>
    </source>
</evidence>
<name>A0A645ISE0_9ZZZZ</name>
<dbReference type="Pfam" id="PF13311">
    <property type="entry name" value="DUF4080"/>
    <property type="match status" value="1"/>
</dbReference>
<accession>A0A645ISE0</accession>
<gene>
    <name evidence="2" type="ORF">SDC9_197749</name>
</gene>
<comment type="caution">
    <text evidence="2">The sequence shown here is derived from an EMBL/GenBank/DDBJ whole genome shotgun (WGS) entry which is preliminary data.</text>
</comment>
<protein>
    <recommendedName>
        <fullName evidence="1">DUF4080 domain-containing protein</fullName>
    </recommendedName>
</protein>
<reference evidence="2" key="1">
    <citation type="submission" date="2019-08" db="EMBL/GenBank/DDBJ databases">
        <authorList>
            <person name="Kucharzyk K."/>
            <person name="Murdoch R.W."/>
            <person name="Higgins S."/>
            <person name="Loffler F."/>
        </authorList>
    </citation>
    <scope>NUCLEOTIDE SEQUENCE</scope>
</reference>
<proteinExistence type="predicted"/>
<organism evidence="2">
    <name type="scientific">bioreactor metagenome</name>
    <dbReference type="NCBI Taxonomy" id="1076179"/>
    <lineage>
        <taxon>unclassified sequences</taxon>
        <taxon>metagenomes</taxon>
        <taxon>ecological metagenomes</taxon>
    </lineage>
</organism>
<sequence length="166" mass="20178">MVDKYYNSGKFSTIIQYFELKFKNSFDMYLDLGMFFDEKGYFDRNISGIDYYKVFLEFNSEKLREGNKVLKEIIKYDYLMYNKKKWLPEFLKRDIDIKLTREIKEKLINSNLEIPKNNIHVEKYNIDILNFIKTNKILDRDIYLLYNENNLEIMDISGYILENVTS</sequence>
<dbReference type="InterPro" id="IPR025288">
    <property type="entry name" value="DUF4080"/>
</dbReference>
<evidence type="ECO:0000259" key="1">
    <source>
        <dbReference type="Pfam" id="PF13311"/>
    </source>
</evidence>